<comment type="caution">
    <text evidence="7">The sequence shown here is derived from an EMBL/GenBank/DDBJ whole genome shotgun (WGS) entry which is preliminary data.</text>
</comment>
<feature type="compositionally biased region" description="Basic and acidic residues" evidence="6">
    <location>
        <begin position="43"/>
        <end position="77"/>
    </location>
</feature>
<feature type="compositionally biased region" description="Low complexity" evidence="6">
    <location>
        <begin position="482"/>
        <end position="492"/>
    </location>
</feature>
<feature type="region of interest" description="Disordered" evidence="6">
    <location>
        <begin position="1358"/>
        <end position="1390"/>
    </location>
</feature>
<feature type="compositionally biased region" description="Basic and acidic residues" evidence="6">
    <location>
        <begin position="16"/>
        <end position="31"/>
    </location>
</feature>
<feature type="repeat" description="PPR" evidence="5">
    <location>
        <begin position="846"/>
        <end position="880"/>
    </location>
</feature>
<dbReference type="InterPro" id="IPR002885">
    <property type="entry name" value="PPR_rpt"/>
</dbReference>
<feature type="compositionally biased region" description="Basic and acidic residues" evidence="6">
    <location>
        <begin position="402"/>
        <end position="415"/>
    </location>
</feature>
<proteinExistence type="inferred from homology"/>
<organism evidence="7 8">
    <name type="scientific">Bionectria ochroleuca</name>
    <name type="common">Gliocladium roseum</name>
    <dbReference type="NCBI Taxonomy" id="29856"/>
    <lineage>
        <taxon>Eukaryota</taxon>
        <taxon>Fungi</taxon>
        <taxon>Dikarya</taxon>
        <taxon>Ascomycota</taxon>
        <taxon>Pezizomycotina</taxon>
        <taxon>Sordariomycetes</taxon>
        <taxon>Hypocreomycetidae</taxon>
        <taxon>Hypocreales</taxon>
        <taxon>Bionectriaceae</taxon>
        <taxon>Clonostachys</taxon>
    </lineage>
</organism>
<gene>
    <name evidence="7" type="ORF">IM811_009996</name>
</gene>
<dbReference type="Proteomes" id="UP000616885">
    <property type="component" value="Unassembled WGS sequence"/>
</dbReference>
<feature type="region of interest" description="Disordered" evidence="6">
    <location>
        <begin position="704"/>
        <end position="732"/>
    </location>
</feature>
<evidence type="ECO:0000256" key="5">
    <source>
        <dbReference type="PROSITE-ProRule" id="PRU00708"/>
    </source>
</evidence>
<evidence type="ECO:0000256" key="6">
    <source>
        <dbReference type="SAM" id="MobiDB-lite"/>
    </source>
</evidence>
<dbReference type="Gene3D" id="1.25.40.10">
    <property type="entry name" value="Tetratricopeptide repeat domain"/>
    <property type="match status" value="2"/>
</dbReference>
<feature type="compositionally biased region" description="Low complexity" evidence="6">
    <location>
        <begin position="259"/>
        <end position="276"/>
    </location>
</feature>
<reference evidence="7" key="1">
    <citation type="submission" date="2020-10" db="EMBL/GenBank/DDBJ databases">
        <title>High-Quality Genome Resource of Clonostachys rosea strain S41 by Oxford Nanopore Long-Read Sequencing.</title>
        <authorList>
            <person name="Wang H."/>
        </authorList>
    </citation>
    <scope>NUCLEOTIDE SEQUENCE</scope>
    <source>
        <strain evidence="7">S41</strain>
    </source>
</reference>
<dbReference type="EMBL" id="JADCTT010000003">
    <property type="protein sequence ID" value="KAF9754555.1"/>
    <property type="molecule type" value="Genomic_DNA"/>
</dbReference>
<keyword evidence="2" id="KW-0677">Repeat</keyword>
<feature type="region of interest" description="Disordered" evidence="6">
    <location>
        <begin position="251"/>
        <end position="284"/>
    </location>
</feature>
<comment type="similarity">
    <text evidence="1">Belongs to the CCM1 family.</text>
</comment>
<evidence type="ECO:0000256" key="2">
    <source>
        <dbReference type="ARBA" id="ARBA00022737"/>
    </source>
</evidence>
<name>A0A8H7NF70_BIOOC</name>
<feature type="region of interest" description="Disordered" evidence="6">
    <location>
        <begin position="1"/>
        <end position="89"/>
    </location>
</feature>
<feature type="region of interest" description="Disordered" evidence="6">
    <location>
        <begin position="1318"/>
        <end position="1342"/>
    </location>
</feature>
<evidence type="ECO:0000256" key="4">
    <source>
        <dbReference type="ARBA" id="ARBA00044511"/>
    </source>
</evidence>
<protein>
    <recommendedName>
        <fullName evidence="9">Peroxin/Ferlin domain-containing protein</fullName>
    </recommendedName>
</protein>
<dbReference type="PANTHER" id="PTHR47447:SF24">
    <property type="entry name" value="PENTATRICOPEPTIDE REPEAT-CONTAINING PROTEIN"/>
    <property type="match status" value="1"/>
</dbReference>
<dbReference type="PROSITE" id="PS51375">
    <property type="entry name" value="PPR"/>
    <property type="match status" value="1"/>
</dbReference>
<dbReference type="PANTHER" id="PTHR47447">
    <property type="entry name" value="OS03G0856100 PROTEIN"/>
    <property type="match status" value="1"/>
</dbReference>
<evidence type="ECO:0000313" key="8">
    <source>
        <dbReference type="Proteomes" id="UP000616885"/>
    </source>
</evidence>
<evidence type="ECO:0008006" key="9">
    <source>
        <dbReference type="Google" id="ProtNLM"/>
    </source>
</evidence>
<feature type="region of interest" description="Disordered" evidence="6">
    <location>
        <begin position="402"/>
        <end position="492"/>
    </location>
</feature>
<evidence type="ECO:0000256" key="3">
    <source>
        <dbReference type="ARBA" id="ARBA00044493"/>
    </source>
</evidence>
<evidence type="ECO:0000256" key="1">
    <source>
        <dbReference type="ARBA" id="ARBA00006192"/>
    </source>
</evidence>
<comment type="subunit">
    <text evidence="4">Binds to mitochondrial small subunit 15S rRNA.</text>
</comment>
<dbReference type="InterPro" id="IPR011990">
    <property type="entry name" value="TPR-like_helical_dom_sf"/>
</dbReference>
<comment type="function">
    <text evidence="3">Regulates mitochondrial small subunit maturation by controlling 15S rRNA 5'-end processing. Localizes to the 5' precursor of the 15S rRNA in a position that is subsequently occupied by mS47 in the mature yeast mtSSU. Uses structure and sequence-specific RNA recognition, binding to a single-stranded region of the precursor and specifically recognizing bases -6 to -1. The exchange of Ccm1 for mS47 is coupled to the irreversible removal of precursor rRNA that is accompanied by conformational changes of the mitoribosomal proteins uS5m and mS26. These conformational changes signal completion of 5'-end rRNA processing through protection of the mature 5'-end of the 15S rRNA and stabilization of mS47. The removal of the 5' precursor together with the dissociation of Ccm1 may be catalyzed by the 5'-3' exoribonuclease Pet127. Involved in the specific removal of group I introns in mitochondrial encoded transcripts.</text>
</comment>
<sequence>MLRVTSSRRAAGLKPGDFDHNIDLVDHDNKTDSPAGLSVGEPAVERASTESRLLRSEDGATQDDSRDSPRVQERPVEELQAEQELPQSAVRPSIEVQAPTPGEFHGGENVVPRKPKVKRETFIDILYENERGGFLCGRPLFSAAALGGIDASAWTNMYHKPSPTNIHNAQVPDPSWEWVWSEWHLNIQDGTDEGGWEYSFAFSKRFSWHGPRWYNSFVRRRAWTRKRAKKRPEDISADPYMENGEYFTIRPASDRTTCPSQRSLSSSRTPSRTNLSGVSSRESGRTIPDIEHLDTLIHKLHHSRIDREKLDATKNYLRNATDLGDLPDRIHEIMALFVFQASRRLLLSHIIQIYDESTKELETKDSVEVKERHEAVKSALKHADEEVRKLAYWSDVKHMAVEGKSRHAVDEEKGWENGWEGLDNSGPSHPNRGKVSPSQEAPGVKPASDGGSINGAQAGSATEPVWRTSDQGTENGGEGVEEGTTSLTTSLVEDTTPATLLSEVRNAIATKSIPTNDPTLKNAVYREIYQSIKRDDPLIQEKLASPFAPQALNYPSALSRRANLDSVHKAAKKLVAQDKLWAMHLPEDHFVLQRLDWNHIFGLLKDMTLKQPDGDLATMRFVLPENVSFDFEQRRLEFVDSATGQTSRLRASGDRANPTGVILRGPRKALAKVADELIQVSQEVQVFELGDVTTQDYVTTQLWPATDNSVEEDEPNSDDGKDSLWLNTEPTKPTTERRVEHMLIPVHWSVDGLSSFIKNVIYTHLPPRLDPTLHSDLIQQIGEGALDRNAVKARLIMKVLTDPSATQFITVHTLKMSMAFLTRRGGYIADADRLLSFAEERGLPMDTEFFNILLEGYASNLDYRHFYKLLSKMKSRFFRPNARTWLLFLRLVQGNSERQRIVAAMYDLGLFKDPETRRGIGSVFAQREAHLAFKAGGVNIQQFMDILATTYGSDWRTQETLSCILKEYLHVMGKGLQISQLELLLQQQPDDGRPLDARFFNDILEHCQATRDWNLAIWTLQQMTRRGVMPDEKSYDHLIRMAVWTKRQRTLGAVLFQAILDQSVTSEIRWMLADLIQGRHSKVFWRTRQPLVFTRAMLLDMSLRRNLSGHDPWHDMVQCILSECGDLVPGQSLAETIDQALRIDNFEFKWYLPRTDPIPAAQQRRKPNHSIQCRPRRELDQTTRSQRCGTHPLSATQRQRFFSNDNPAPALSALLPDAILDHEEFEDMAMSSTEDAEKARARVAKIQTLEGDEFWGYDVQDAPQPSAEDGDGILATLEMESGNAEPQRVWEYFGFCEAWDVPSCSIPDEPAPALLLGKKPTTQHGKPISGTEDGKKDQFFTSQKRRVGTRILNTSQFMEWAVDDASDQPPDEKGQTGDAKGQPSDPEAVP</sequence>
<evidence type="ECO:0000313" key="7">
    <source>
        <dbReference type="EMBL" id="KAF9754555.1"/>
    </source>
</evidence>
<accession>A0A8H7NF70</accession>